<gene>
    <name evidence="1" type="ORF">BN850_0117010</name>
</gene>
<proteinExistence type="predicted"/>
<name>A0A090MKB2_9HYPO</name>
<accession>A0A090MKB2</accession>
<protein>
    <submittedName>
        <fullName evidence="1">WGS project CBMI000000000 data, contig CS3069_c004125</fullName>
    </submittedName>
</protein>
<dbReference type="EMBL" id="CBMI010004123">
    <property type="protein sequence ID" value="CEG05482.1"/>
    <property type="molecule type" value="Genomic_DNA"/>
</dbReference>
<reference evidence="1" key="1">
    <citation type="submission" date="2013-05" db="EMBL/GenBank/DDBJ databases">
        <title>Draft genome sequences of six wheat associated Fusarium spp. isolates.</title>
        <authorList>
            <person name="Moolhuijzen P.M."/>
            <person name="Manners J.M."/>
            <person name="Wilcox S."/>
            <person name="Bellgard M.I."/>
            <person name="Gardiner D.M."/>
        </authorList>
    </citation>
    <scope>NUCLEOTIDE SEQUENCE</scope>
    <source>
        <strain evidence="1">CS3069</strain>
    </source>
</reference>
<dbReference type="AlphaFoldDB" id="A0A090MKB2"/>
<organism evidence="1">
    <name type="scientific">Fusarium clavum</name>
    <dbReference type="NCBI Taxonomy" id="2594811"/>
    <lineage>
        <taxon>Eukaryota</taxon>
        <taxon>Fungi</taxon>
        <taxon>Dikarya</taxon>
        <taxon>Ascomycota</taxon>
        <taxon>Pezizomycotina</taxon>
        <taxon>Sordariomycetes</taxon>
        <taxon>Hypocreomycetidae</taxon>
        <taxon>Hypocreales</taxon>
        <taxon>Nectriaceae</taxon>
        <taxon>Fusarium</taxon>
        <taxon>Fusarium incarnatum-equiseti species complex</taxon>
    </lineage>
</organism>
<comment type="caution">
    <text evidence="1">The sequence shown here is derived from an EMBL/GenBank/DDBJ whole genome shotgun (WGS) entry which is preliminary data.</text>
</comment>
<evidence type="ECO:0000313" key="1">
    <source>
        <dbReference type="EMBL" id="CEG05482.1"/>
    </source>
</evidence>
<sequence>MLKSHMVGRDVSWNAGSGEFCLRMRSSIGQSMLENLKARVKAVDRFVSFFESMDQARESIAAESVSLKEVTFSYGPLASEASTDTRPSRLWRITLDLSQNDIDLIMEEPNPHLPVTDLMQKLVNGTNGIGALMNWLPESLPALEAIKKIREMWKDIEARNQGQFRFVMDSVDEMSIQYFVTGTGPGNQPLHRDITFLAHVKHRRGEPWWHIMRKPLNSSFAPHDEFTSALKPVWEARGEKWTGLVTGAAGRPQDGIANLLFAIDEAIRPLAGSSFQNNSEYVVLD</sequence>